<organism evidence="1 2">
    <name type="scientific">Dyadobacter koreensis</name>
    <dbReference type="NCBI Taxonomy" id="408657"/>
    <lineage>
        <taxon>Bacteria</taxon>
        <taxon>Pseudomonadati</taxon>
        <taxon>Bacteroidota</taxon>
        <taxon>Cytophagia</taxon>
        <taxon>Cytophagales</taxon>
        <taxon>Spirosomataceae</taxon>
        <taxon>Dyadobacter</taxon>
    </lineage>
</organism>
<proteinExistence type="predicted"/>
<dbReference type="Proteomes" id="UP000199532">
    <property type="component" value="Unassembled WGS sequence"/>
</dbReference>
<sequence>MRKSICRHVLISALLPFLLITIPNFAYSQSEDALIRAAVDKLFNGMRSGDSSMVRSVFMPQATLTSVSKNEKDSVVIHISKADAFVAAVGKPHTEKWDERISDVKISADDPMAIVWAPYKFFRGETFSHCGVNVFTMVKGKSGWKINAITDTRRKTNCP</sequence>
<gene>
    <name evidence="1" type="ORF">SAMN04487995_5172</name>
</gene>
<keyword evidence="2" id="KW-1185">Reference proteome</keyword>
<protein>
    <submittedName>
        <fullName evidence="1">Putative lumazine-binding</fullName>
    </submittedName>
</protein>
<dbReference type="Pfam" id="PF12893">
    <property type="entry name" value="Lumazine_bd_2"/>
    <property type="match status" value="1"/>
</dbReference>
<dbReference type="Gene3D" id="3.10.450.50">
    <property type="match status" value="1"/>
</dbReference>
<dbReference type="AlphaFoldDB" id="A0A1H6ZPI2"/>
<dbReference type="EMBL" id="FNXY01000009">
    <property type="protein sequence ID" value="SEJ54074.1"/>
    <property type="molecule type" value="Genomic_DNA"/>
</dbReference>
<accession>A0A1H6ZPI2</accession>
<dbReference type="InterPro" id="IPR039437">
    <property type="entry name" value="FrzH/put_lumazine-bd"/>
</dbReference>
<evidence type="ECO:0000313" key="2">
    <source>
        <dbReference type="Proteomes" id="UP000199532"/>
    </source>
</evidence>
<dbReference type="RefSeq" id="WP_090340056.1">
    <property type="nucleotide sequence ID" value="NZ_FNXY01000009.1"/>
</dbReference>
<evidence type="ECO:0000313" key="1">
    <source>
        <dbReference type="EMBL" id="SEJ54074.1"/>
    </source>
</evidence>
<dbReference type="STRING" id="408657.SAMN04487995_5172"/>
<name>A0A1H6ZPI2_9BACT</name>
<reference evidence="1 2" key="1">
    <citation type="submission" date="2016-10" db="EMBL/GenBank/DDBJ databases">
        <authorList>
            <person name="de Groot N.N."/>
        </authorList>
    </citation>
    <scope>NUCLEOTIDE SEQUENCE [LARGE SCALE GENOMIC DNA]</scope>
    <source>
        <strain evidence="1 2">DSM 19938</strain>
    </source>
</reference>
<dbReference type="InterPro" id="IPR032710">
    <property type="entry name" value="NTF2-like_dom_sf"/>
</dbReference>
<dbReference type="OrthoDB" id="117186at2"/>
<dbReference type="SUPFAM" id="SSF54427">
    <property type="entry name" value="NTF2-like"/>
    <property type="match status" value="1"/>
</dbReference>